<protein>
    <recommendedName>
        <fullName evidence="5">DNA polymerase III subunit gamma/tau</fullName>
    </recommendedName>
</protein>
<comment type="caution">
    <text evidence="3">The sequence shown here is derived from an EMBL/GenBank/DDBJ whole genome shotgun (WGS) entry which is preliminary data.</text>
</comment>
<feature type="compositionally biased region" description="Basic and acidic residues" evidence="1">
    <location>
        <begin position="37"/>
        <end position="48"/>
    </location>
</feature>
<feature type="compositionally biased region" description="Acidic residues" evidence="1">
    <location>
        <begin position="25"/>
        <end position="36"/>
    </location>
</feature>
<keyword evidence="2" id="KW-0472">Membrane</keyword>
<evidence type="ECO:0000256" key="1">
    <source>
        <dbReference type="SAM" id="MobiDB-lite"/>
    </source>
</evidence>
<dbReference type="AlphaFoldDB" id="A0A917B2U6"/>
<feature type="transmembrane region" description="Helical" evidence="2">
    <location>
        <begin position="201"/>
        <end position="219"/>
    </location>
</feature>
<dbReference type="RefSeq" id="WP_188673315.1">
    <property type="nucleotide sequence ID" value="NZ_BMGP01000001.1"/>
</dbReference>
<keyword evidence="2" id="KW-1133">Transmembrane helix</keyword>
<evidence type="ECO:0000313" key="4">
    <source>
        <dbReference type="Proteomes" id="UP000598775"/>
    </source>
</evidence>
<sequence>MKRGPDDDALSWGDESDPTYVAPDLADDDPADDDLTEVDRADVGHDSAEPADDATGAGEQPIEDATSVGVEPVKQDAAGSPRWASGAAPTAEVVEANRVAVSDAKVRQADAAEDAAVEDELADAEEASAQLSSAALITFGVVGGVFFLYTIGWLVAFIRNPLHPGGFAEVWQDVQGVAAIAAPALWFLVTLLLAARRRVAVRLIWLLVGIVVVVPWPFILGV</sequence>
<dbReference type="EMBL" id="BMGP01000001">
    <property type="protein sequence ID" value="GGF14574.1"/>
    <property type="molecule type" value="Genomic_DNA"/>
</dbReference>
<feature type="transmembrane region" description="Helical" evidence="2">
    <location>
        <begin position="134"/>
        <end position="156"/>
    </location>
</feature>
<keyword evidence="4" id="KW-1185">Reference proteome</keyword>
<reference evidence="3 4" key="1">
    <citation type="journal article" date="2014" name="Int. J. Syst. Evol. Microbiol.">
        <title>Complete genome sequence of Corynebacterium casei LMG S-19264T (=DSM 44701T), isolated from a smear-ripened cheese.</title>
        <authorList>
            <consortium name="US DOE Joint Genome Institute (JGI-PGF)"/>
            <person name="Walter F."/>
            <person name="Albersmeier A."/>
            <person name="Kalinowski J."/>
            <person name="Ruckert C."/>
        </authorList>
    </citation>
    <scope>NUCLEOTIDE SEQUENCE [LARGE SCALE GENOMIC DNA]</scope>
    <source>
        <strain evidence="3 4">CGMCC 1.12976</strain>
    </source>
</reference>
<gene>
    <name evidence="3" type="ORF">GCM10011399_05530</name>
</gene>
<dbReference type="Proteomes" id="UP000598775">
    <property type="component" value="Unassembled WGS sequence"/>
</dbReference>
<organism evidence="3 4">
    <name type="scientific">Subtercola lobariae</name>
    <dbReference type="NCBI Taxonomy" id="1588641"/>
    <lineage>
        <taxon>Bacteria</taxon>
        <taxon>Bacillati</taxon>
        <taxon>Actinomycetota</taxon>
        <taxon>Actinomycetes</taxon>
        <taxon>Micrococcales</taxon>
        <taxon>Microbacteriaceae</taxon>
        <taxon>Subtercola</taxon>
    </lineage>
</organism>
<proteinExistence type="predicted"/>
<evidence type="ECO:0008006" key="5">
    <source>
        <dbReference type="Google" id="ProtNLM"/>
    </source>
</evidence>
<accession>A0A917B2U6</accession>
<name>A0A917B2U6_9MICO</name>
<evidence type="ECO:0000313" key="3">
    <source>
        <dbReference type="EMBL" id="GGF14574.1"/>
    </source>
</evidence>
<feature type="region of interest" description="Disordered" evidence="1">
    <location>
        <begin position="1"/>
        <end position="89"/>
    </location>
</feature>
<keyword evidence="2" id="KW-0812">Transmembrane</keyword>
<evidence type="ECO:0000256" key="2">
    <source>
        <dbReference type="SAM" id="Phobius"/>
    </source>
</evidence>
<feature type="transmembrane region" description="Helical" evidence="2">
    <location>
        <begin position="176"/>
        <end position="194"/>
    </location>
</feature>